<keyword evidence="2" id="KW-1185">Reference proteome</keyword>
<dbReference type="Proteomes" id="UP000774326">
    <property type="component" value="Unassembled WGS sequence"/>
</dbReference>
<accession>A0A9P8Q8L5</accession>
<protein>
    <submittedName>
        <fullName evidence="1">Uncharacterized protein</fullName>
    </submittedName>
</protein>
<evidence type="ECO:0000313" key="2">
    <source>
        <dbReference type="Proteomes" id="UP000774326"/>
    </source>
</evidence>
<sequence length="79" mass="9090">MDSLEECSSLRNPSSVILREDSSPFKSWILLTTISQSGSSNLEFSSNVLFFCNNPRYPLVKLQLWPFPKFITILKTFSR</sequence>
<proteinExistence type="predicted"/>
<reference evidence="1" key="2">
    <citation type="submission" date="2021-01" db="EMBL/GenBank/DDBJ databases">
        <authorList>
            <person name="Schikora-Tamarit M.A."/>
        </authorList>
    </citation>
    <scope>NUCLEOTIDE SEQUENCE</scope>
    <source>
        <strain evidence="1">CBS2887</strain>
    </source>
</reference>
<gene>
    <name evidence="1" type="ORF">WICPIJ_002948</name>
</gene>
<name>A0A9P8Q8L5_WICPI</name>
<dbReference type="EMBL" id="JAEUBG010001661">
    <property type="protein sequence ID" value="KAH3686068.1"/>
    <property type="molecule type" value="Genomic_DNA"/>
</dbReference>
<reference evidence="1" key="1">
    <citation type="journal article" date="2021" name="Open Biol.">
        <title>Shared evolutionary footprints suggest mitochondrial oxidative damage underlies multiple complex I losses in fungi.</title>
        <authorList>
            <person name="Schikora-Tamarit M.A."/>
            <person name="Marcet-Houben M."/>
            <person name="Nosek J."/>
            <person name="Gabaldon T."/>
        </authorList>
    </citation>
    <scope>NUCLEOTIDE SEQUENCE</scope>
    <source>
        <strain evidence="1">CBS2887</strain>
    </source>
</reference>
<organism evidence="1 2">
    <name type="scientific">Wickerhamomyces pijperi</name>
    <name type="common">Yeast</name>
    <name type="synonym">Pichia pijperi</name>
    <dbReference type="NCBI Taxonomy" id="599730"/>
    <lineage>
        <taxon>Eukaryota</taxon>
        <taxon>Fungi</taxon>
        <taxon>Dikarya</taxon>
        <taxon>Ascomycota</taxon>
        <taxon>Saccharomycotina</taxon>
        <taxon>Saccharomycetes</taxon>
        <taxon>Phaffomycetales</taxon>
        <taxon>Wickerhamomycetaceae</taxon>
        <taxon>Wickerhamomyces</taxon>
    </lineage>
</organism>
<dbReference type="AlphaFoldDB" id="A0A9P8Q8L5"/>
<evidence type="ECO:0000313" key="1">
    <source>
        <dbReference type="EMBL" id="KAH3686068.1"/>
    </source>
</evidence>
<comment type="caution">
    <text evidence="1">The sequence shown here is derived from an EMBL/GenBank/DDBJ whole genome shotgun (WGS) entry which is preliminary data.</text>
</comment>